<comment type="caution">
    <text evidence="3">The sequence shown here is derived from an EMBL/GenBank/DDBJ whole genome shotgun (WGS) entry which is preliminary data.</text>
</comment>
<dbReference type="InterPro" id="IPR008979">
    <property type="entry name" value="Galactose-bd-like_sf"/>
</dbReference>
<protein>
    <recommendedName>
        <fullName evidence="2">CHAT domain-containing protein</fullName>
    </recommendedName>
</protein>
<dbReference type="Gene3D" id="2.60.120.260">
    <property type="entry name" value="Galactose-binding domain-like"/>
    <property type="match status" value="1"/>
</dbReference>
<evidence type="ECO:0000256" key="1">
    <source>
        <dbReference type="SAM" id="MobiDB-lite"/>
    </source>
</evidence>
<proteinExistence type="predicted"/>
<feature type="domain" description="CHAT" evidence="2">
    <location>
        <begin position="329"/>
        <end position="439"/>
    </location>
</feature>
<evidence type="ECO:0000313" key="4">
    <source>
        <dbReference type="Proteomes" id="UP000782241"/>
    </source>
</evidence>
<feature type="compositionally biased region" description="Polar residues" evidence="1">
    <location>
        <begin position="625"/>
        <end position="634"/>
    </location>
</feature>
<evidence type="ECO:0000259" key="2">
    <source>
        <dbReference type="Pfam" id="PF12770"/>
    </source>
</evidence>
<dbReference type="AlphaFoldDB" id="A0A9P7GUS6"/>
<dbReference type="Pfam" id="PF12770">
    <property type="entry name" value="CHAT"/>
    <property type="match status" value="2"/>
</dbReference>
<dbReference type="Proteomes" id="UP000782241">
    <property type="component" value="Unassembled WGS sequence"/>
</dbReference>
<gene>
    <name evidence="3" type="ORF">KAF25_005896</name>
</gene>
<evidence type="ECO:0000313" key="3">
    <source>
        <dbReference type="EMBL" id="KAG5657332.1"/>
    </source>
</evidence>
<dbReference type="InterPro" id="IPR024983">
    <property type="entry name" value="CHAT_dom"/>
</dbReference>
<accession>A0A9P7GUS6</accession>
<feature type="region of interest" description="Disordered" evidence="1">
    <location>
        <begin position="625"/>
        <end position="653"/>
    </location>
</feature>
<keyword evidence="4" id="KW-1185">Reference proteome</keyword>
<dbReference type="EMBL" id="JAGPUO010000017">
    <property type="protein sequence ID" value="KAG5657332.1"/>
    <property type="molecule type" value="Genomic_DNA"/>
</dbReference>
<feature type="compositionally biased region" description="Low complexity" evidence="1">
    <location>
        <begin position="635"/>
        <end position="653"/>
    </location>
</feature>
<dbReference type="Gene3D" id="1.25.40.10">
    <property type="entry name" value="Tetratricopeptide repeat domain"/>
    <property type="match status" value="1"/>
</dbReference>
<organism evidence="3 4">
    <name type="scientific">Fusarium avenaceum</name>
    <dbReference type="NCBI Taxonomy" id="40199"/>
    <lineage>
        <taxon>Eukaryota</taxon>
        <taxon>Fungi</taxon>
        <taxon>Dikarya</taxon>
        <taxon>Ascomycota</taxon>
        <taxon>Pezizomycotina</taxon>
        <taxon>Sordariomycetes</taxon>
        <taxon>Hypocreomycetidae</taxon>
        <taxon>Hypocreales</taxon>
        <taxon>Nectriaceae</taxon>
        <taxon>Fusarium</taxon>
        <taxon>Fusarium tricinctum species complex</taxon>
    </lineage>
</organism>
<dbReference type="SUPFAM" id="SSF49785">
    <property type="entry name" value="Galactose-binding domain-like"/>
    <property type="match status" value="1"/>
</dbReference>
<name>A0A9P7GUS6_9HYPO</name>
<dbReference type="InterPro" id="IPR011990">
    <property type="entry name" value="TPR-like_helical_dom_sf"/>
</dbReference>
<feature type="domain" description="CHAT" evidence="2">
    <location>
        <begin position="442"/>
        <end position="570"/>
    </location>
</feature>
<sequence>MNEANAAIQAASESGPLYPSCLNNKGCLFLSRFIVKRDLEYLLESIGLLRKAVELSPESDGQRADRQRFLGDALLEMYNHSNDLKFCEEAISFHRSAMDQKNAPLVVRIRASRYLVHELGVVGKCEEAYEAAKGALDLMPQLILRSLDNLDKQYLLTQVAGLACDATTVAIKAGKSPTVAIRLLEQGRGILSTSIKDKRIEIEDLEEAYPDLAAAFTQTKKKLERLSRPTQAADSAQVSGQYKLEEHFNAILAEIRTKAGFKDFLLGPSASRILTCSKQGPVIVINVSIVRCDAIVLKAQGEDYERLPKLSEAEIERRARSGQINTPGTLEWLWDTIAKPILSNLGITDAPGVGDDWQRIWWIPTGSLARFPLHAAGYHLRDTKETVLDRVISSYSSSIKAMLLFDERPLKQSPRSKAILISAEHGDSSRYLPSAEREISCKIFHFAGHGFTDPSDPSKSHLKLGAGEDGMLTVGELMDLNLSRNPPFLAYLSACETARFKDSRYADESLHLIGACQTSGFRHVVGTLWEVKDDLCAEVAAGVYKTIQDHGFTDRAVCPGLHNAVRAMRKDWVESHRRYLDRTQNGILDGAVARKHNPELRNIIPVYDDDEEKLEWIPFPTNIASESTSDLSQPTTTESETTSDSITSSSYEPSTIVASTTTTVASGPTNILLNPGFEKNTIDPWQRVGSFGSVFLSDDSFKGDHSGHFTLLTSPGGPSQVGFKQNIDQSLIRPNRVYQLSVHFKTISAGDCINPQFISCSAGGGYFHSQTFSAPYGEWGSVTTTCSWTEQSLSRGPSIEVRSSCTTYELYIDEAVLVEVLD</sequence>
<reference evidence="3" key="1">
    <citation type="submission" date="2021-04" db="EMBL/GenBank/DDBJ databases">
        <title>Draft genome of Fusarium avenaceum strain F156N33, isolated from an atmospheric sample in Virginia.</title>
        <authorList>
            <person name="Yang S."/>
            <person name="Vinatzer B.A."/>
            <person name="Coleman J."/>
        </authorList>
    </citation>
    <scope>NUCLEOTIDE SEQUENCE</scope>
    <source>
        <strain evidence="3">F156N33</strain>
    </source>
</reference>